<dbReference type="InterPro" id="IPR036322">
    <property type="entry name" value="WD40_repeat_dom_sf"/>
</dbReference>
<dbReference type="PANTHER" id="PTHR16074:SF4">
    <property type="entry name" value="BARDET-BIEDL SYNDROME 7 PROTEIN"/>
    <property type="match status" value="1"/>
</dbReference>
<dbReference type="AlphaFoldDB" id="A0A915IC27"/>
<evidence type="ECO:0000259" key="3">
    <source>
        <dbReference type="Pfam" id="PF23361"/>
    </source>
</evidence>
<sequence>MATELGYTTSKNCLKLVPPRSNPSRNVLQKIVVGDHNGVLTCLSRSKNAFSIVFKTLPGTKIEIVKLGGALGTVQDKIFIACGSMVKGYSKKGKQFFAFETNSTEPIYNMYVYGVDVFLCGSYSMTHYRDCHEVNYYLCGDRINDLICLPVLEGGWVGRPLTPVLACDDRTLKVLKGSDLDYVTEVGGTPNILHLYENTGGSQGDLLLYGTKDGRLGLAQLPVDNPFLKWEISTSTNAAVTAIDCYNFSGNADTLDVIVGKQDGNIEIFSFDDDRKPKILQQFQNNEGVTSLCCGKVASLYYDEIVVCSYSGWIFSLTTEPSGKQTGSNEENQEKSHINKENDQSLTAIIDKLKGDIEELQTKVNSERDCYQKNIQKQNSLSAIPLFPINDNFTLNKEDASYTLTIELQSPVDYVLLQSAIPLDLLDVEKNAAVVSTTPCPTGTPNALLATFRCQANTTRMEMKVRSVEGQYGTLCAYISPKLHPAMCQVREYTVKPLSLHQRAHKFDADRPNSTLSLTGSFTMAECHSWIMFCLPDVPERCPDVARNQYWFVSSFLGTQLECSYG</sequence>
<evidence type="ECO:0000259" key="4">
    <source>
        <dbReference type="Pfam" id="PF23743"/>
    </source>
</evidence>
<dbReference type="PANTHER" id="PTHR16074">
    <property type="entry name" value="BARDET-BIEDL SYNDROME 7 PROTEIN"/>
    <property type="match status" value="1"/>
</dbReference>
<dbReference type="OMA" id="KGEGCFK"/>
<dbReference type="GO" id="GO:0034464">
    <property type="term" value="C:BBSome"/>
    <property type="evidence" value="ECO:0007669"/>
    <property type="project" value="TreeGrafter"/>
</dbReference>
<dbReference type="Pfam" id="PF23743">
    <property type="entry name" value="Beta-prop_BBS7"/>
    <property type="match status" value="1"/>
</dbReference>
<dbReference type="GO" id="GO:0043005">
    <property type="term" value="C:neuron projection"/>
    <property type="evidence" value="ECO:0007669"/>
    <property type="project" value="TreeGrafter"/>
</dbReference>
<dbReference type="GO" id="GO:0016020">
    <property type="term" value="C:membrane"/>
    <property type="evidence" value="ECO:0007669"/>
    <property type="project" value="TreeGrafter"/>
</dbReference>
<organism evidence="5 6">
    <name type="scientific">Romanomermis culicivorax</name>
    <name type="common">Nematode worm</name>
    <dbReference type="NCBI Taxonomy" id="13658"/>
    <lineage>
        <taxon>Eukaryota</taxon>
        <taxon>Metazoa</taxon>
        <taxon>Ecdysozoa</taxon>
        <taxon>Nematoda</taxon>
        <taxon>Enoplea</taxon>
        <taxon>Dorylaimia</taxon>
        <taxon>Mermithida</taxon>
        <taxon>Mermithoidea</taxon>
        <taxon>Mermithidae</taxon>
        <taxon>Romanomermis</taxon>
    </lineage>
</organism>
<dbReference type="InterPro" id="IPR056333">
    <property type="entry name" value="BBS7_pf_dom"/>
</dbReference>
<protein>
    <submittedName>
        <fullName evidence="6">Bardet-Biedl syndrome 7</fullName>
    </submittedName>
</protein>
<evidence type="ECO:0000259" key="2">
    <source>
        <dbReference type="Pfam" id="PF23360"/>
    </source>
</evidence>
<dbReference type="GO" id="GO:0036064">
    <property type="term" value="C:ciliary basal body"/>
    <property type="evidence" value="ECO:0007669"/>
    <property type="project" value="TreeGrafter"/>
</dbReference>
<evidence type="ECO:0000256" key="1">
    <source>
        <dbReference type="SAM" id="MobiDB-lite"/>
    </source>
</evidence>
<dbReference type="InterPro" id="IPR056334">
    <property type="entry name" value="BBS7_GAE_dom"/>
</dbReference>
<evidence type="ECO:0000313" key="5">
    <source>
        <dbReference type="Proteomes" id="UP000887565"/>
    </source>
</evidence>
<keyword evidence="5" id="KW-1185">Reference proteome</keyword>
<feature type="domain" description="BBS7 beta-propeller" evidence="4">
    <location>
        <begin position="15"/>
        <end position="319"/>
    </location>
</feature>
<reference evidence="6" key="1">
    <citation type="submission" date="2022-11" db="UniProtKB">
        <authorList>
            <consortium name="WormBaseParasite"/>
        </authorList>
    </citation>
    <scope>IDENTIFICATION</scope>
</reference>
<feature type="compositionally biased region" description="Basic and acidic residues" evidence="1">
    <location>
        <begin position="332"/>
        <end position="341"/>
    </location>
</feature>
<dbReference type="Pfam" id="PF23360">
    <property type="entry name" value="BBS7_GAE"/>
    <property type="match status" value="1"/>
</dbReference>
<dbReference type="GO" id="GO:0005930">
    <property type="term" value="C:axoneme"/>
    <property type="evidence" value="ECO:0007669"/>
    <property type="project" value="TreeGrafter"/>
</dbReference>
<dbReference type="Pfam" id="PF23361">
    <property type="entry name" value="BBS7_pf"/>
    <property type="match status" value="1"/>
</dbReference>
<dbReference type="Proteomes" id="UP000887565">
    <property type="component" value="Unplaced"/>
</dbReference>
<dbReference type="GO" id="GO:0060271">
    <property type="term" value="P:cilium assembly"/>
    <property type="evidence" value="ECO:0007669"/>
    <property type="project" value="TreeGrafter"/>
</dbReference>
<dbReference type="GO" id="GO:0008104">
    <property type="term" value="P:intracellular protein localization"/>
    <property type="evidence" value="ECO:0007669"/>
    <property type="project" value="TreeGrafter"/>
</dbReference>
<dbReference type="SUPFAM" id="SSF50978">
    <property type="entry name" value="WD40 repeat-like"/>
    <property type="match status" value="1"/>
</dbReference>
<feature type="compositionally biased region" description="Polar residues" evidence="1">
    <location>
        <begin position="321"/>
        <end position="330"/>
    </location>
</feature>
<feature type="domain" description="BBS7 GAE" evidence="2">
    <location>
        <begin position="385"/>
        <end position="493"/>
    </location>
</feature>
<proteinExistence type="predicted"/>
<accession>A0A915IC27</accession>
<name>A0A915IC27_ROMCU</name>
<dbReference type="InterPro" id="IPR015943">
    <property type="entry name" value="WD40/YVTN_repeat-like_dom_sf"/>
</dbReference>
<dbReference type="WBParaSite" id="nRc.2.0.1.t11730-RA">
    <property type="protein sequence ID" value="nRc.2.0.1.t11730-RA"/>
    <property type="gene ID" value="nRc.2.0.1.g11730"/>
</dbReference>
<feature type="domain" description="BBS7 platform" evidence="3">
    <location>
        <begin position="501"/>
        <end position="565"/>
    </location>
</feature>
<feature type="region of interest" description="Disordered" evidence="1">
    <location>
        <begin position="321"/>
        <end position="341"/>
    </location>
</feature>
<dbReference type="InterPro" id="IPR056332">
    <property type="entry name" value="Beta-prop_BBS7"/>
</dbReference>
<evidence type="ECO:0000313" key="6">
    <source>
        <dbReference type="WBParaSite" id="nRc.2.0.1.t11730-RA"/>
    </source>
</evidence>
<dbReference type="Gene3D" id="2.130.10.10">
    <property type="entry name" value="YVTN repeat-like/Quinoprotein amine dehydrogenase"/>
    <property type="match status" value="1"/>
</dbReference>